<accession>A0AAV8Q1S0</accession>
<name>A0AAV8Q1S0_ENSVE</name>
<evidence type="ECO:0000313" key="3">
    <source>
        <dbReference type="Proteomes" id="UP001222027"/>
    </source>
</evidence>
<evidence type="ECO:0000313" key="1">
    <source>
        <dbReference type="EMBL" id="KAJ8466376.1"/>
    </source>
</evidence>
<comment type="caution">
    <text evidence="1">The sequence shown here is derived from an EMBL/GenBank/DDBJ whole genome shotgun (WGS) entry which is preliminary data.</text>
</comment>
<evidence type="ECO:0000313" key="2">
    <source>
        <dbReference type="EMBL" id="KAJ8466409.1"/>
    </source>
</evidence>
<keyword evidence="3" id="KW-1185">Reference proteome</keyword>
<dbReference type="Proteomes" id="UP001222027">
    <property type="component" value="Unassembled WGS sequence"/>
</dbReference>
<reference evidence="1 3" key="1">
    <citation type="submission" date="2022-12" db="EMBL/GenBank/DDBJ databases">
        <title>Chromosome-scale assembly of the Ensete ventricosum genome.</title>
        <authorList>
            <person name="Dussert Y."/>
            <person name="Stocks J."/>
            <person name="Wendawek A."/>
            <person name="Woldeyes F."/>
            <person name="Nichols R.A."/>
            <person name="Borrell J.S."/>
        </authorList>
    </citation>
    <scope>NUCLEOTIDE SEQUENCE [LARGE SCALE GENOMIC DNA]</scope>
    <source>
        <strain evidence="3">cv. Maze</strain>
        <strain evidence="1">MazeRef_0001</strain>
        <tissue evidence="1">Seeds</tissue>
    </source>
</reference>
<organism evidence="1 3">
    <name type="scientific">Ensete ventricosum</name>
    <name type="common">Abyssinian banana</name>
    <name type="synonym">Musa ensete</name>
    <dbReference type="NCBI Taxonomy" id="4639"/>
    <lineage>
        <taxon>Eukaryota</taxon>
        <taxon>Viridiplantae</taxon>
        <taxon>Streptophyta</taxon>
        <taxon>Embryophyta</taxon>
        <taxon>Tracheophyta</taxon>
        <taxon>Spermatophyta</taxon>
        <taxon>Magnoliopsida</taxon>
        <taxon>Liliopsida</taxon>
        <taxon>Zingiberales</taxon>
        <taxon>Musaceae</taxon>
        <taxon>Ensete</taxon>
    </lineage>
</organism>
<dbReference type="EMBL" id="JAQQAF010000008">
    <property type="protein sequence ID" value="KAJ8466409.1"/>
    <property type="molecule type" value="Genomic_DNA"/>
</dbReference>
<dbReference type="AlphaFoldDB" id="A0AAV8Q1S0"/>
<protein>
    <submittedName>
        <fullName evidence="1">Uncharacterized protein</fullName>
    </submittedName>
</protein>
<dbReference type="EMBL" id="JAQQAF010000008">
    <property type="protein sequence ID" value="KAJ8466376.1"/>
    <property type="molecule type" value="Genomic_DNA"/>
</dbReference>
<sequence length="94" mass="10857">MKASSAPPTDEERQDLGHSHPLAVFRLIEDLLVHLLPKCRLFELKLEISKLVHKRANSPGLCFIPCMQWLIHMQNPYLWIALELAWIASQLECL</sequence>
<proteinExistence type="predicted"/>
<gene>
    <name evidence="1" type="ORF">OPV22_028928</name>
    <name evidence="2" type="ORF">OPV22_028961</name>
</gene>